<feature type="region of interest" description="Disordered" evidence="1">
    <location>
        <begin position="1"/>
        <end position="26"/>
    </location>
</feature>
<dbReference type="AlphaFoldDB" id="A0A915KDG3"/>
<evidence type="ECO:0000256" key="1">
    <source>
        <dbReference type="SAM" id="MobiDB-lite"/>
    </source>
</evidence>
<proteinExistence type="predicted"/>
<evidence type="ECO:0000313" key="2">
    <source>
        <dbReference type="Proteomes" id="UP000887565"/>
    </source>
</evidence>
<evidence type="ECO:0000313" key="3">
    <source>
        <dbReference type="WBParaSite" id="nRc.2.0.1.t35964-RA"/>
    </source>
</evidence>
<accession>A0A915KDG3</accession>
<reference evidence="3" key="1">
    <citation type="submission" date="2022-11" db="UniProtKB">
        <authorList>
            <consortium name="WormBaseParasite"/>
        </authorList>
    </citation>
    <scope>IDENTIFICATION</scope>
</reference>
<organism evidence="2 3">
    <name type="scientific">Romanomermis culicivorax</name>
    <name type="common">Nematode worm</name>
    <dbReference type="NCBI Taxonomy" id="13658"/>
    <lineage>
        <taxon>Eukaryota</taxon>
        <taxon>Metazoa</taxon>
        <taxon>Ecdysozoa</taxon>
        <taxon>Nematoda</taxon>
        <taxon>Enoplea</taxon>
        <taxon>Dorylaimia</taxon>
        <taxon>Mermithida</taxon>
        <taxon>Mermithoidea</taxon>
        <taxon>Mermithidae</taxon>
        <taxon>Romanomermis</taxon>
    </lineage>
</organism>
<feature type="compositionally biased region" description="Polar residues" evidence="1">
    <location>
        <begin position="272"/>
        <end position="283"/>
    </location>
</feature>
<dbReference type="WBParaSite" id="nRc.2.0.1.t35964-RA">
    <property type="protein sequence ID" value="nRc.2.0.1.t35964-RA"/>
    <property type="gene ID" value="nRc.2.0.1.g35964"/>
</dbReference>
<keyword evidence="2" id="KW-1185">Reference proteome</keyword>
<name>A0A915KDG3_ROMCU</name>
<feature type="region of interest" description="Disordered" evidence="1">
    <location>
        <begin position="256"/>
        <end position="312"/>
    </location>
</feature>
<sequence>MQSSALPTVSLPPPNPPLSTFSSSGLDRTAQTQVPLISATPAIVNSHALPPLSQDPHIAAVICASALAVSQIPPLSTTTQVNNNTTIAPTDSSDSFINIDPPQASTITGAPQLQTQTKFIISRDALDQLSTNAAWITNNVPTVQTIDQIIGTISDQFQAQQLPVQCEIQEQAKSTNGRFAALAEQMQQLISTTAAAAAARNSPTPRPLLVTSRFHGEETRNISIPKETLRETEPALAFGRPPVHVKRKALSTDTLYNNEFSRNAQGEEETSRSAPQRCTQPTANPFGFSDYPPDNYYDHPHPQYDLPRMSHHEEDSQIKTIVDNMHPLAIDGAATNKRLLRFFIRIENEFRYDASNYIKMSALHRLTRDTPSDMIQDMTHYKDAKNFLMFQLAPDYNQMTLKRQLASITPEV</sequence>
<dbReference type="Proteomes" id="UP000887565">
    <property type="component" value="Unplaced"/>
</dbReference>
<protein>
    <submittedName>
        <fullName evidence="3">Uncharacterized protein</fullName>
    </submittedName>
</protein>
<feature type="compositionally biased region" description="Basic and acidic residues" evidence="1">
    <location>
        <begin position="296"/>
        <end position="312"/>
    </location>
</feature>